<evidence type="ECO:0000259" key="1">
    <source>
        <dbReference type="Pfam" id="PF06902"/>
    </source>
</evidence>
<gene>
    <name evidence="2" type="ORF">ACFOWS_06810</name>
</gene>
<evidence type="ECO:0000313" key="3">
    <source>
        <dbReference type="Proteomes" id="UP001595841"/>
    </source>
</evidence>
<dbReference type="Proteomes" id="UP001595841">
    <property type="component" value="Unassembled WGS sequence"/>
</dbReference>
<comment type="caution">
    <text evidence="2">The sequence shown here is derived from an EMBL/GenBank/DDBJ whole genome shotgun (WGS) entry which is preliminary data.</text>
</comment>
<dbReference type="Gene3D" id="3.30.70.20">
    <property type="match status" value="1"/>
</dbReference>
<name>A0ABV8PJZ4_9FLAO</name>
<reference evidence="3" key="1">
    <citation type="journal article" date="2019" name="Int. J. Syst. Evol. Microbiol.">
        <title>The Global Catalogue of Microorganisms (GCM) 10K type strain sequencing project: providing services to taxonomists for standard genome sequencing and annotation.</title>
        <authorList>
            <consortium name="The Broad Institute Genomics Platform"/>
            <consortium name="The Broad Institute Genome Sequencing Center for Infectious Disease"/>
            <person name="Wu L."/>
            <person name="Ma J."/>
        </authorList>
    </citation>
    <scope>NUCLEOTIDE SEQUENCE [LARGE SCALE GENOMIC DNA]</scope>
    <source>
        <strain evidence="3">CGMCC 1.15774</strain>
    </source>
</reference>
<sequence length="72" mass="8327">MKEKSYSNDEISVIWKPELCEHAGICVKMLPKVYNPKERPWIKVENATTEELKEQVSKCPSGALSYTENRIQ</sequence>
<proteinExistence type="predicted"/>
<dbReference type="Pfam" id="PF06902">
    <property type="entry name" value="Fer4_19"/>
    <property type="match status" value="1"/>
</dbReference>
<organism evidence="2 3">
    <name type="scientific">Flagellimonas marina</name>
    <dbReference type="NCBI Taxonomy" id="1775168"/>
    <lineage>
        <taxon>Bacteria</taxon>
        <taxon>Pseudomonadati</taxon>
        <taxon>Bacteroidota</taxon>
        <taxon>Flavobacteriia</taxon>
        <taxon>Flavobacteriales</taxon>
        <taxon>Flavobacteriaceae</taxon>
        <taxon>Flagellimonas</taxon>
    </lineage>
</organism>
<dbReference type="EMBL" id="JBHSCL010000004">
    <property type="protein sequence ID" value="MFC4219834.1"/>
    <property type="molecule type" value="Genomic_DNA"/>
</dbReference>
<protein>
    <submittedName>
        <fullName evidence="2">(4Fe-4S)-binding protein</fullName>
    </submittedName>
</protein>
<evidence type="ECO:0000313" key="2">
    <source>
        <dbReference type="EMBL" id="MFC4219834.1"/>
    </source>
</evidence>
<feature type="domain" description="Divergent 4Fe-4S mono-cluster" evidence="1">
    <location>
        <begin position="6"/>
        <end position="68"/>
    </location>
</feature>
<dbReference type="RefSeq" id="WP_366589990.1">
    <property type="nucleotide sequence ID" value="NZ_JBHSCL010000004.1"/>
</dbReference>
<dbReference type="InterPro" id="IPR010693">
    <property type="entry name" value="Divergent_4Fe-4S_mono-cluster"/>
</dbReference>
<keyword evidence="3" id="KW-1185">Reference proteome</keyword>
<accession>A0ABV8PJZ4</accession>